<dbReference type="Proteomes" id="UP000887578">
    <property type="component" value="Unplaced"/>
</dbReference>
<dbReference type="AlphaFoldDB" id="A0A914QY10"/>
<protein>
    <submittedName>
        <fullName evidence="2">Uncharacterized protein</fullName>
    </submittedName>
</protein>
<name>A0A914QY10_9BILA</name>
<sequence length="67" mass="8064">MRCYRSHFFGFEEFYEKEVGINDNELKKVSYELQTSDVFDDLDTDNDQEVHGQPAKDLNDYLIDWIH</sequence>
<proteinExistence type="predicted"/>
<evidence type="ECO:0000313" key="2">
    <source>
        <dbReference type="WBParaSite" id="PDA_v2.g6787.t1"/>
    </source>
</evidence>
<organism evidence="1 2">
    <name type="scientific">Panagrolaimus davidi</name>
    <dbReference type="NCBI Taxonomy" id="227884"/>
    <lineage>
        <taxon>Eukaryota</taxon>
        <taxon>Metazoa</taxon>
        <taxon>Ecdysozoa</taxon>
        <taxon>Nematoda</taxon>
        <taxon>Chromadorea</taxon>
        <taxon>Rhabditida</taxon>
        <taxon>Tylenchina</taxon>
        <taxon>Panagrolaimomorpha</taxon>
        <taxon>Panagrolaimoidea</taxon>
        <taxon>Panagrolaimidae</taxon>
        <taxon>Panagrolaimus</taxon>
    </lineage>
</organism>
<keyword evidence="1" id="KW-1185">Reference proteome</keyword>
<accession>A0A914QY10</accession>
<dbReference type="WBParaSite" id="PDA_v2.g6787.t1">
    <property type="protein sequence ID" value="PDA_v2.g6787.t1"/>
    <property type="gene ID" value="PDA_v2.g6787"/>
</dbReference>
<reference evidence="2" key="1">
    <citation type="submission" date="2022-11" db="UniProtKB">
        <authorList>
            <consortium name="WormBaseParasite"/>
        </authorList>
    </citation>
    <scope>IDENTIFICATION</scope>
</reference>
<evidence type="ECO:0000313" key="1">
    <source>
        <dbReference type="Proteomes" id="UP000887578"/>
    </source>
</evidence>